<accession>A0A210QI56</accession>
<evidence type="ECO:0000313" key="3">
    <source>
        <dbReference type="Proteomes" id="UP000242188"/>
    </source>
</evidence>
<evidence type="ECO:0000259" key="1">
    <source>
        <dbReference type="SMART" id="SM00256"/>
    </source>
</evidence>
<dbReference type="InterPro" id="IPR019494">
    <property type="entry name" value="FIST_C"/>
</dbReference>
<dbReference type="STRING" id="6573.A0A210QI56"/>
<dbReference type="InterPro" id="IPR001810">
    <property type="entry name" value="F-box_dom"/>
</dbReference>
<dbReference type="PANTHER" id="PTHR14939">
    <property type="entry name" value="F-BOX ONLY PROTEIN 22"/>
    <property type="match status" value="1"/>
</dbReference>
<dbReference type="Pfam" id="PF00646">
    <property type="entry name" value="F-box"/>
    <property type="match status" value="1"/>
</dbReference>
<dbReference type="PANTHER" id="PTHR14939:SF5">
    <property type="entry name" value="F-BOX ONLY PROTEIN 22"/>
    <property type="match status" value="1"/>
</dbReference>
<organism evidence="2 3">
    <name type="scientific">Mizuhopecten yessoensis</name>
    <name type="common">Japanese scallop</name>
    <name type="synonym">Patinopecten yessoensis</name>
    <dbReference type="NCBI Taxonomy" id="6573"/>
    <lineage>
        <taxon>Eukaryota</taxon>
        <taxon>Metazoa</taxon>
        <taxon>Spiralia</taxon>
        <taxon>Lophotrochozoa</taxon>
        <taxon>Mollusca</taxon>
        <taxon>Bivalvia</taxon>
        <taxon>Autobranchia</taxon>
        <taxon>Pteriomorphia</taxon>
        <taxon>Pectinida</taxon>
        <taxon>Pectinoidea</taxon>
        <taxon>Pectinidae</taxon>
        <taxon>Mizuhopecten</taxon>
    </lineage>
</organism>
<gene>
    <name evidence="2" type="ORF">KP79_PYT14779</name>
</gene>
<dbReference type="AlphaFoldDB" id="A0A210QI56"/>
<evidence type="ECO:0000313" key="2">
    <source>
        <dbReference type="EMBL" id="OWF48422.1"/>
    </source>
</evidence>
<dbReference type="OrthoDB" id="509497at2759"/>
<dbReference type="SUPFAM" id="SSF81383">
    <property type="entry name" value="F-box domain"/>
    <property type="match status" value="1"/>
</dbReference>
<dbReference type="Pfam" id="PF10442">
    <property type="entry name" value="FIST_C"/>
    <property type="match status" value="1"/>
</dbReference>
<proteinExistence type="predicted"/>
<name>A0A210QI56_MIZYE</name>
<dbReference type="GO" id="GO:0000209">
    <property type="term" value="P:protein polyubiquitination"/>
    <property type="evidence" value="ECO:0007669"/>
    <property type="project" value="TreeGrafter"/>
</dbReference>
<dbReference type="EMBL" id="NEDP02003547">
    <property type="protein sequence ID" value="OWF48422.1"/>
    <property type="molecule type" value="Genomic_DNA"/>
</dbReference>
<dbReference type="SMART" id="SM00256">
    <property type="entry name" value="FBOX"/>
    <property type="match status" value="1"/>
</dbReference>
<feature type="domain" description="F-box" evidence="1">
    <location>
        <begin position="15"/>
        <end position="54"/>
    </location>
</feature>
<keyword evidence="3" id="KW-1185">Reference proteome</keyword>
<sequence length="417" mass="46254">MEHASILSPAVVLNIPVIANLVLQNLSAKSLNTCSRVCSTWNTIAKSLKQRRKSMSCFFADYDEDESLDGLAAEIMSAVQDLRTEPSVLFMYCTSQLFEQQIPLPTRHQMRHPRASKCMLSSVGDLMRKVIPKTCKLLAASSDGIVGTSKDLKRTAEVESELALTCLFLPHVEGVEFFTFNVDIYNYANQMDETHSGLTYLTELSTVPPDKEVKAVFFFCDEPFCPPEIGYSLLQLYDGAVIAGGYVDNLITSDPDPHDPASESGSASMMCVALCGPQVRVASVVIKEDIHRPEEVERILKQLKDCNLPEERSYAFMFACLGRGKGHYGSENVESSVFRKMFPKTPLLGFFGNGEIGFNFLQKYQTETSDMTCDNCPTYPSHRNSTSNNVSILGGMTKPLPKLYHAYTTIVCMVSLV</sequence>
<protein>
    <submittedName>
        <fullName evidence="2">F-box only protein 22</fullName>
    </submittedName>
</protein>
<dbReference type="GO" id="GO:0032436">
    <property type="term" value="P:positive regulation of proteasomal ubiquitin-dependent protein catabolic process"/>
    <property type="evidence" value="ECO:0007669"/>
    <property type="project" value="TreeGrafter"/>
</dbReference>
<dbReference type="Proteomes" id="UP000242188">
    <property type="component" value="Unassembled WGS sequence"/>
</dbReference>
<comment type="caution">
    <text evidence="2">The sequence shown here is derived from an EMBL/GenBank/DDBJ whole genome shotgun (WGS) entry which is preliminary data.</text>
</comment>
<reference evidence="2 3" key="1">
    <citation type="journal article" date="2017" name="Nat. Ecol. Evol.">
        <title>Scallop genome provides insights into evolution of bilaterian karyotype and development.</title>
        <authorList>
            <person name="Wang S."/>
            <person name="Zhang J."/>
            <person name="Jiao W."/>
            <person name="Li J."/>
            <person name="Xun X."/>
            <person name="Sun Y."/>
            <person name="Guo X."/>
            <person name="Huan P."/>
            <person name="Dong B."/>
            <person name="Zhang L."/>
            <person name="Hu X."/>
            <person name="Sun X."/>
            <person name="Wang J."/>
            <person name="Zhao C."/>
            <person name="Wang Y."/>
            <person name="Wang D."/>
            <person name="Huang X."/>
            <person name="Wang R."/>
            <person name="Lv J."/>
            <person name="Li Y."/>
            <person name="Zhang Z."/>
            <person name="Liu B."/>
            <person name="Lu W."/>
            <person name="Hui Y."/>
            <person name="Liang J."/>
            <person name="Zhou Z."/>
            <person name="Hou R."/>
            <person name="Li X."/>
            <person name="Liu Y."/>
            <person name="Li H."/>
            <person name="Ning X."/>
            <person name="Lin Y."/>
            <person name="Zhao L."/>
            <person name="Xing Q."/>
            <person name="Dou J."/>
            <person name="Li Y."/>
            <person name="Mao J."/>
            <person name="Guo H."/>
            <person name="Dou H."/>
            <person name="Li T."/>
            <person name="Mu C."/>
            <person name="Jiang W."/>
            <person name="Fu Q."/>
            <person name="Fu X."/>
            <person name="Miao Y."/>
            <person name="Liu J."/>
            <person name="Yu Q."/>
            <person name="Li R."/>
            <person name="Liao H."/>
            <person name="Li X."/>
            <person name="Kong Y."/>
            <person name="Jiang Z."/>
            <person name="Chourrout D."/>
            <person name="Li R."/>
            <person name="Bao Z."/>
        </authorList>
    </citation>
    <scope>NUCLEOTIDE SEQUENCE [LARGE SCALE GENOMIC DNA]</scope>
    <source>
        <strain evidence="2 3">PY_sf001</strain>
    </source>
</reference>
<dbReference type="InterPro" id="IPR036047">
    <property type="entry name" value="F-box-like_dom_sf"/>
</dbReference>